<dbReference type="EMBL" id="JAAIUW010000004">
    <property type="protein sequence ID" value="KAF7834832.1"/>
    <property type="molecule type" value="Genomic_DNA"/>
</dbReference>
<organism evidence="1 2">
    <name type="scientific">Senna tora</name>
    <dbReference type="NCBI Taxonomy" id="362788"/>
    <lineage>
        <taxon>Eukaryota</taxon>
        <taxon>Viridiplantae</taxon>
        <taxon>Streptophyta</taxon>
        <taxon>Embryophyta</taxon>
        <taxon>Tracheophyta</taxon>
        <taxon>Spermatophyta</taxon>
        <taxon>Magnoliopsida</taxon>
        <taxon>eudicotyledons</taxon>
        <taxon>Gunneridae</taxon>
        <taxon>Pentapetalae</taxon>
        <taxon>rosids</taxon>
        <taxon>fabids</taxon>
        <taxon>Fabales</taxon>
        <taxon>Fabaceae</taxon>
        <taxon>Caesalpinioideae</taxon>
        <taxon>Cassia clade</taxon>
        <taxon>Senna</taxon>
    </lineage>
</organism>
<proteinExistence type="predicted"/>
<dbReference type="AlphaFoldDB" id="A0A834WYF8"/>
<accession>A0A834WYF8</accession>
<protein>
    <submittedName>
        <fullName evidence="1">Uncharacterized protein</fullName>
    </submittedName>
</protein>
<gene>
    <name evidence="1" type="ORF">G2W53_009691</name>
</gene>
<keyword evidence="2" id="KW-1185">Reference proteome</keyword>
<sequence length="68" mass="8139">MKEELKKLYVKREKMTNTLLNKFALTWNRPEMEVHIPKRRKVTGNYMQHDDSKDVIMQDSGSLEVVPY</sequence>
<reference evidence="1" key="1">
    <citation type="submission" date="2020-09" db="EMBL/GenBank/DDBJ databases">
        <title>Genome-Enabled Discovery of Anthraquinone Biosynthesis in Senna tora.</title>
        <authorList>
            <person name="Kang S.-H."/>
            <person name="Pandey R.P."/>
            <person name="Lee C.-M."/>
            <person name="Sim J.-S."/>
            <person name="Jeong J.-T."/>
            <person name="Choi B.-S."/>
            <person name="Jung M."/>
            <person name="Ginzburg D."/>
            <person name="Zhao K."/>
            <person name="Won S.Y."/>
            <person name="Oh T.-J."/>
            <person name="Yu Y."/>
            <person name="Kim N.-H."/>
            <person name="Lee O.R."/>
            <person name="Lee T.-H."/>
            <person name="Bashyal P."/>
            <person name="Kim T.-S."/>
            <person name="Lee W.-H."/>
            <person name="Kawkins C."/>
            <person name="Kim C.-K."/>
            <person name="Kim J.S."/>
            <person name="Ahn B.O."/>
            <person name="Rhee S.Y."/>
            <person name="Sohng J.K."/>
        </authorList>
    </citation>
    <scope>NUCLEOTIDE SEQUENCE</scope>
    <source>
        <tissue evidence="1">Leaf</tissue>
    </source>
</reference>
<evidence type="ECO:0000313" key="2">
    <source>
        <dbReference type="Proteomes" id="UP000634136"/>
    </source>
</evidence>
<dbReference type="Proteomes" id="UP000634136">
    <property type="component" value="Unassembled WGS sequence"/>
</dbReference>
<name>A0A834WYF8_9FABA</name>
<comment type="caution">
    <text evidence="1">The sequence shown here is derived from an EMBL/GenBank/DDBJ whole genome shotgun (WGS) entry which is preliminary data.</text>
</comment>
<evidence type="ECO:0000313" key="1">
    <source>
        <dbReference type="EMBL" id="KAF7834832.1"/>
    </source>
</evidence>